<sequence>MVVVRVQGSPQNIAHIYGALPGIVEDPWKHISNTSAKSFVKSVLFSETELLRDLPRLLHDSTVRLRELLSSYQNTPTAVAAQRALVEKEAARAAPCFRLISLLAEMYAGDEPSSSVRHTVFQTAIYPVIGDVVQLLQHRGFLQPRGETYIILPPPTSRAACDCLTLLTWAVLLDYSLTISALNRARSTSEHDTRWLLDEQKHLVRLAAGLYGLLNSFTAVVLSPDLAMPTNSSLASILNVLKTQAAHRPGDSVVTLLGPSSNPAARNRNVQCARDALGDLYLVVSARLVLLRDIDRGDTLVYPSPDVLRAMENMNGAVRGTIYATDAYARTTLQILMRADEENSDLAGPYYKYADEIVTRYMRFCS</sequence>
<dbReference type="Proteomes" id="UP000814128">
    <property type="component" value="Unassembled WGS sequence"/>
</dbReference>
<evidence type="ECO:0000313" key="1">
    <source>
        <dbReference type="EMBL" id="KAI0035368.1"/>
    </source>
</evidence>
<gene>
    <name evidence="1" type="ORF">K488DRAFT_83076</name>
</gene>
<evidence type="ECO:0000313" key="2">
    <source>
        <dbReference type="Proteomes" id="UP000814128"/>
    </source>
</evidence>
<organism evidence="1 2">
    <name type="scientific">Vararia minispora EC-137</name>
    <dbReference type="NCBI Taxonomy" id="1314806"/>
    <lineage>
        <taxon>Eukaryota</taxon>
        <taxon>Fungi</taxon>
        <taxon>Dikarya</taxon>
        <taxon>Basidiomycota</taxon>
        <taxon>Agaricomycotina</taxon>
        <taxon>Agaricomycetes</taxon>
        <taxon>Russulales</taxon>
        <taxon>Lachnocladiaceae</taxon>
        <taxon>Vararia</taxon>
    </lineage>
</organism>
<reference evidence="1" key="1">
    <citation type="submission" date="2021-02" db="EMBL/GenBank/DDBJ databases">
        <authorList>
            <consortium name="DOE Joint Genome Institute"/>
            <person name="Ahrendt S."/>
            <person name="Looney B.P."/>
            <person name="Miyauchi S."/>
            <person name="Morin E."/>
            <person name="Drula E."/>
            <person name="Courty P.E."/>
            <person name="Chicoki N."/>
            <person name="Fauchery L."/>
            <person name="Kohler A."/>
            <person name="Kuo A."/>
            <person name="Labutti K."/>
            <person name="Pangilinan J."/>
            <person name="Lipzen A."/>
            <person name="Riley R."/>
            <person name="Andreopoulos W."/>
            <person name="He G."/>
            <person name="Johnson J."/>
            <person name="Barry K.W."/>
            <person name="Grigoriev I.V."/>
            <person name="Nagy L."/>
            <person name="Hibbett D."/>
            <person name="Henrissat B."/>
            <person name="Matheny P.B."/>
            <person name="Labbe J."/>
            <person name="Martin F."/>
        </authorList>
    </citation>
    <scope>NUCLEOTIDE SEQUENCE</scope>
    <source>
        <strain evidence="1">EC-137</strain>
    </source>
</reference>
<reference evidence="1" key="2">
    <citation type="journal article" date="2022" name="New Phytol.">
        <title>Evolutionary transition to the ectomycorrhizal habit in the genomes of a hyperdiverse lineage of mushroom-forming fungi.</title>
        <authorList>
            <person name="Looney B."/>
            <person name="Miyauchi S."/>
            <person name="Morin E."/>
            <person name="Drula E."/>
            <person name="Courty P.E."/>
            <person name="Kohler A."/>
            <person name="Kuo A."/>
            <person name="LaButti K."/>
            <person name="Pangilinan J."/>
            <person name="Lipzen A."/>
            <person name="Riley R."/>
            <person name="Andreopoulos W."/>
            <person name="He G."/>
            <person name="Johnson J."/>
            <person name="Nolan M."/>
            <person name="Tritt A."/>
            <person name="Barry K.W."/>
            <person name="Grigoriev I.V."/>
            <person name="Nagy L.G."/>
            <person name="Hibbett D."/>
            <person name="Henrissat B."/>
            <person name="Matheny P.B."/>
            <person name="Labbe J."/>
            <person name="Martin F.M."/>
        </authorList>
    </citation>
    <scope>NUCLEOTIDE SEQUENCE</scope>
    <source>
        <strain evidence="1">EC-137</strain>
    </source>
</reference>
<comment type="caution">
    <text evidence="1">The sequence shown here is derived from an EMBL/GenBank/DDBJ whole genome shotgun (WGS) entry which is preliminary data.</text>
</comment>
<protein>
    <submittedName>
        <fullName evidence="1">Uncharacterized protein</fullName>
    </submittedName>
</protein>
<name>A0ACB8QU62_9AGAM</name>
<keyword evidence="2" id="KW-1185">Reference proteome</keyword>
<accession>A0ACB8QU62</accession>
<dbReference type="EMBL" id="MU273485">
    <property type="protein sequence ID" value="KAI0035368.1"/>
    <property type="molecule type" value="Genomic_DNA"/>
</dbReference>
<proteinExistence type="predicted"/>